<proteinExistence type="predicted"/>
<dbReference type="EMBL" id="ADVL01000382">
    <property type="protein sequence ID" value="EFH11457.1"/>
    <property type="molecule type" value="Genomic_DNA"/>
</dbReference>
<name>D5RML2_9PROT</name>
<reference evidence="2 3" key="1">
    <citation type="submission" date="2010-04" db="EMBL/GenBank/DDBJ databases">
        <authorList>
            <person name="Qin X."/>
            <person name="Bachman B."/>
            <person name="Battles P."/>
            <person name="Bell A."/>
            <person name="Bess C."/>
            <person name="Bickham C."/>
            <person name="Chaboub L."/>
            <person name="Chen D."/>
            <person name="Coyle M."/>
            <person name="Deiros D.R."/>
            <person name="Dinh H."/>
            <person name="Forbes L."/>
            <person name="Fowler G."/>
            <person name="Francisco L."/>
            <person name="Fu Q."/>
            <person name="Gubbala S."/>
            <person name="Hale W."/>
            <person name="Han Y."/>
            <person name="Hemphill L."/>
            <person name="Highlander S.K."/>
            <person name="Hirani K."/>
            <person name="Hogues M."/>
            <person name="Jackson L."/>
            <person name="Jakkamsetti A."/>
            <person name="Javaid M."/>
            <person name="Jiang H."/>
            <person name="Korchina V."/>
            <person name="Kovar C."/>
            <person name="Lara F."/>
            <person name="Lee S."/>
            <person name="Mata R."/>
            <person name="Mathew T."/>
            <person name="Moen C."/>
            <person name="Morales K."/>
            <person name="Munidasa M."/>
            <person name="Nazareth L."/>
            <person name="Ngo R."/>
            <person name="Nguyen L."/>
            <person name="Okwuonu G."/>
            <person name="Ongeri F."/>
            <person name="Patil S."/>
            <person name="Petrosino J."/>
            <person name="Pham C."/>
            <person name="Pham P."/>
            <person name="Pu L.-L."/>
            <person name="Puazo M."/>
            <person name="Raj R."/>
            <person name="Reid J."/>
            <person name="Rouhana J."/>
            <person name="Saada N."/>
            <person name="Shang Y."/>
            <person name="Simmons D."/>
            <person name="Thornton R."/>
            <person name="Warren J."/>
            <person name="Weissenberger G."/>
            <person name="Zhang J."/>
            <person name="Zhang L."/>
            <person name="Zhou C."/>
            <person name="Zhu D."/>
            <person name="Muzny D."/>
            <person name="Worley K."/>
            <person name="Gibbs R."/>
        </authorList>
    </citation>
    <scope>NUCLEOTIDE SEQUENCE [LARGE SCALE GENOMIC DNA]</scope>
    <source>
        <strain evidence="2 3">ATCC 49957</strain>
    </source>
</reference>
<keyword evidence="3" id="KW-1185">Reference proteome</keyword>
<feature type="non-terminal residue" evidence="2">
    <location>
        <position position="1"/>
    </location>
</feature>
<evidence type="ECO:0000313" key="3">
    <source>
        <dbReference type="Proteomes" id="UP000005324"/>
    </source>
</evidence>
<gene>
    <name evidence="2" type="ORF">HMPREF0731_2323</name>
</gene>
<dbReference type="Proteomes" id="UP000005324">
    <property type="component" value="Unassembled WGS sequence"/>
</dbReference>
<evidence type="ECO:0000256" key="1">
    <source>
        <dbReference type="SAM" id="MobiDB-lite"/>
    </source>
</evidence>
<accession>D5RML2</accession>
<organism evidence="2 3">
    <name type="scientific">Pseudoroseomonas cervicalis ATCC 49957</name>
    <dbReference type="NCBI Taxonomy" id="525371"/>
    <lineage>
        <taxon>Bacteria</taxon>
        <taxon>Pseudomonadati</taxon>
        <taxon>Pseudomonadota</taxon>
        <taxon>Alphaproteobacteria</taxon>
        <taxon>Acetobacterales</taxon>
        <taxon>Roseomonadaceae</taxon>
        <taxon>Roseomonas</taxon>
    </lineage>
</organism>
<comment type="caution">
    <text evidence="2">The sequence shown here is derived from an EMBL/GenBank/DDBJ whole genome shotgun (WGS) entry which is preliminary data.</text>
</comment>
<protein>
    <submittedName>
        <fullName evidence="2">Uncharacterized protein</fullName>
    </submittedName>
</protein>
<feature type="region of interest" description="Disordered" evidence="1">
    <location>
        <begin position="1"/>
        <end position="47"/>
    </location>
</feature>
<dbReference type="AlphaFoldDB" id="D5RML2"/>
<feature type="compositionally biased region" description="Low complexity" evidence="1">
    <location>
        <begin position="37"/>
        <end position="47"/>
    </location>
</feature>
<evidence type="ECO:0000313" key="2">
    <source>
        <dbReference type="EMBL" id="EFH11457.1"/>
    </source>
</evidence>
<feature type="non-terminal residue" evidence="2">
    <location>
        <position position="213"/>
    </location>
</feature>
<sequence length="213" mass="22901">ASPSRRSRASNWRSRAMPSPVPRSSRSAWPKGEPDRAAAGGASEAAARGRMASFPQGLINRATHFRVTPSINSATPRMARLCEKSWTAHHAAWQHPGVDRFRRSRMQINRRGPGEASLAEGGRDLLDLVAAEASEAEFDALVERLAALLASGADLPRLALSYQGGLLGPVQAEIPLQLLVIEEDPQDEPPLRLLRREVAADPAALAALLGQAE</sequence>